<dbReference type="Gene3D" id="1.20.58.1520">
    <property type="match status" value="1"/>
</dbReference>
<dbReference type="Pfam" id="PF03999">
    <property type="entry name" value="MAP65_ASE1"/>
    <property type="match status" value="1"/>
</dbReference>
<feature type="region of interest" description="Disordered" evidence="2">
    <location>
        <begin position="454"/>
        <end position="474"/>
    </location>
</feature>
<evidence type="ECO:0000313" key="3">
    <source>
        <dbReference type="EMBL" id="CAK8677002.1"/>
    </source>
</evidence>
<accession>A0ABP0GC08</accession>
<sequence>MPRKSEVMQMDIQREFCSAMQELREIWDEIGIPDDQIDTRGGTVLMHIRNLLTEMVSEEKNLKSTMLVKIDRFQAEVADLSTKLNLPPYEMPFGMTIMEREKDLRLCVNRLNKLKRERLCLLTSLKSVEQELCDQLCATPCYIATGSIPSEEQLEQLKDHIETLKTEKQRRKEMFSTKKAEIISMYSELDLNPQTSFAQELITEEMDSYCLSRGKLDELEDLRKGLTDQKCKALLLVESLWSKINSLWNCLEIPLSEREAVKKNCSGIKPAHIEHLKKVLEVLEVEKVANLQKLTERARLEISKLWEKCFYSAKQRHNFSFAFDENYTEDLLKKHEQELVKMHTYYEQHQDMFANVLKWQQLFQRMLELEARAHDINRYSNRGGNLLQEERERKKIHKQLPRIEEELFNSIEIWEEQQGTPFLVEGIRFSDYVHSQWEACEKRKETEKQIRHEKKQQEMQSEMAYGSTPKTPTKRRFIGTTTLIKTPTSAAKKAKRAPTNSTLRSTSVAFMHGNRTPNAARASPGKPPLSGRLCTVGSGLKLQGATVPRNVLKETKMNVQTKTSGSVKSAPVNRQCDFDNTFIKQLSTTVVSSNTAGSADSVVSMPLPEMTGTPYCDFAAEINSNAKENKVRSSAIGDYARV</sequence>
<dbReference type="PANTHER" id="PTHR19321:SF41">
    <property type="entry name" value="FASCETTO-RELATED"/>
    <property type="match status" value="1"/>
</dbReference>
<dbReference type="PANTHER" id="PTHR19321">
    <property type="entry name" value="PROTEIN REGULATOR OF CYTOKINESIS 1 PRC1-RELATED"/>
    <property type="match status" value="1"/>
</dbReference>
<keyword evidence="1" id="KW-0175">Coiled coil</keyword>
<name>A0ABP0GC08_CLALP</name>
<feature type="coiled-coil region" evidence="1">
    <location>
        <begin position="97"/>
        <end position="174"/>
    </location>
</feature>
<comment type="caution">
    <text evidence="4">The sequence shown here is derived from an EMBL/GenBank/DDBJ whole genome shotgun (WGS) entry which is preliminary data.</text>
</comment>
<evidence type="ECO:0000313" key="5">
    <source>
        <dbReference type="Proteomes" id="UP001642483"/>
    </source>
</evidence>
<dbReference type="InterPro" id="IPR007145">
    <property type="entry name" value="MAP65_Ase1_PRC1"/>
</dbReference>
<evidence type="ECO:0000313" key="4">
    <source>
        <dbReference type="EMBL" id="CAK8687690.1"/>
    </source>
</evidence>
<dbReference type="Proteomes" id="UP001642483">
    <property type="component" value="Unassembled WGS sequence"/>
</dbReference>
<proteinExistence type="predicted"/>
<keyword evidence="5" id="KW-1185">Reference proteome</keyword>
<organism evidence="4 5">
    <name type="scientific">Clavelina lepadiformis</name>
    <name type="common">Light-bulb sea squirt</name>
    <name type="synonym">Ascidia lepadiformis</name>
    <dbReference type="NCBI Taxonomy" id="159417"/>
    <lineage>
        <taxon>Eukaryota</taxon>
        <taxon>Metazoa</taxon>
        <taxon>Chordata</taxon>
        <taxon>Tunicata</taxon>
        <taxon>Ascidiacea</taxon>
        <taxon>Aplousobranchia</taxon>
        <taxon>Clavelinidae</taxon>
        <taxon>Clavelina</taxon>
    </lineage>
</organism>
<gene>
    <name evidence="4" type="ORF">CVLEPA_LOCUS19751</name>
    <name evidence="3" type="ORF">CVLEPA_LOCUS6408</name>
</gene>
<dbReference type="EMBL" id="CAWYQH010000105">
    <property type="protein sequence ID" value="CAK8687690.1"/>
    <property type="molecule type" value="Genomic_DNA"/>
</dbReference>
<evidence type="ECO:0000256" key="1">
    <source>
        <dbReference type="SAM" id="Coils"/>
    </source>
</evidence>
<evidence type="ECO:0008006" key="6">
    <source>
        <dbReference type="Google" id="ProtNLM"/>
    </source>
</evidence>
<dbReference type="EMBL" id="CAWYQH010000035">
    <property type="protein sequence ID" value="CAK8677002.1"/>
    <property type="molecule type" value="Genomic_DNA"/>
</dbReference>
<reference evidence="4 5" key="1">
    <citation type="submission" date="2024-02" db="EMBL/GenBank/DDBJ databases">
        <authorList>
            <person name="Daric V."/>
            <person name="Darras S."/>
        </authorList>
    </citation>
    <scope>NUCLEOTIDE SEQUENCE [LARGE SCALE GENOMIC DNA]</scope>
</reference>
<evidence type="ECO:0000256" key="2">
    <source>
        <dbReference type="SAM" id="MobiDB-lite"/>
    </source>
</evidence>
<protein>
    <recommendedName>
        <fullName evidence="6">Protein regulator of cytokinesis 1</fullName>
    </recommendedName>
</protein>